<keyword evidence="3" id="KW-1185">Reference proteome</keyword>
<dbReference type="InParanoid" id="D7DUN4"/>
<dbReference type="KEGG" id="mvo:Mvol_1187"/>
<dbReference type="AlphaFoldDB" id="D7DUN4"/>
<accession>D7DUN4</accession>
<dbReference type="Proteomes" id="UP000007722">
    <property type="component" value="Chromosome"/>
</dbReference>
<reference evidence="2 3" key="1">
    <citation type="submission" date="2010-05" db="EMBL/GenBank/DDBJ databases">
        <title>Complete sequence of Methanococcus voltae A3.</title>
        <authorList>
            <consortium name="US DOE Joint Genome Institute"/>
            <person name="Lucas S."/>
            <person name="Copeland A."/>
            <person name="Lapidus A."/>
            <person name="Cheng J.-F."/>
            <person name="Bruce D."/>
            <person name="Goodwin L."/>
            <person name="Pitluck S."/>
            <person name="Lowry S."/>
            <person name="Clum A."/>
            <person name="Land M."/>
            <person name="Hauser L."/>
            <person name="Kyrpides N."/>
            <person name="Mikhailova N."/>
            <person name="Whitman W.B."/>
            <person name="Woyke T."/>
        </authorList>
    </citation>
    <scope>NUCLEOTIDE SEQUENCE [LARGE SCALE GENOMIC DNA]</scope>
    <source>
        <strain evidence="3">ATCC BAA-1334 / A3</strain>
    </source>
</reference>
<name>D7DUN4_METV3</name>
<dbReference type="EMBL" id="CP002057">
    <property type="protein sequence ID" value="ADI36844.1"/>
    <property type="molecule type" value="Genomic_DNA"/>
</dbReference>
<organism evidence="2 3">
    <name type="scientific">Methanococcus voltae (strain ATCC BAA-1334 / A3)</name>
    <dbReference type="NCBI Taxonomy" id="456320"/>
    <lineage>
        <taxon>Archaea</taxon>
        <taxon>Methanobacteriati</taxon>
        <taxon>Methanobacteriota</taxon>
        <taxon>Methanomada group</taxon>
        <taxon>Methanococci</taxon>
        <taxon>Methanococcales</taxon>
        <taxon>Methanococcaceae</taxon>
        <taxon>Methanococcus</taxon>
    </lineage>
</organism>
<dbReference type="eggNOG" id="arCOG04842">
    <property type="taxonomic scope" value="Archaea"/>
</dbReference>
<dbReference type="STRING" id="456320.Mvol_1187"/>
<evidence type="ECO:0000256" key="1">
    <source>
        <dbReference type="SAM" id="MobiDB-lite"/>
    </source>
</evidence>
<proteinExistence type="predicted"/>
<dbReference type="InterPro" id="IPR007154">
    <property type="entry name" value="DUF356"/>
</dbReference>
<evidence type="ECO:0000313" key="3">
    <source>
        <dbReference type="Proteomes" id="UP000007722"/>
    </source>
</evidence>
<dbReference type="OrthoDB" id="73585at2157"/>
<sequence>MVLLLIRGDSYEKIKNALADVHRHAKLTIVGKPRIMVPEAADEILEYIVGNIKKPCKKACLVKIEENAPRSIDRIRKIHPPAHIVILSERHEPYSFLIDDFPKMPMLKGYYKSKAILDNENEESNEKSEKNTKSKQKNTKNTKNTKK</sequence>
<dbReference type="HOGENOM" id="CLU_145818_0_0_2"/>
<feature type="region of interest" description="Disordered" evidence="1">
    <location>
        <begin position="120"/>
        <end position="147"/>
    </location>
</feature>
<dbReference type="PIRSF" id="PIRSF006606">
    <property type="entry name" value="UCP006606"/>
    <property type="match status" value="1"/>
</dbReference>
<feature type="compositionally biased region" description="Basic residues" evidence="1">
    <location>
        <begin position="133"/>
        <end position="147"/>
    </location>
</feature>
<evidence type="ECO:0000313" key="2">
    <source>
        <dbReference type="EMBL" id="ADI36844.1"/>
    </source>
</evidence>
<evidence type="ECO:0008006" key="4">
    <source>
        <dbReference type="Google" id="ProtNLM"/>
    </source>
</evidence>
<protein>
    <recommendedName>
        <fullName evidence="4">DUF356 domain-containing protein</fullName>
    </recommendedName>
</protein>
<gene>
    <name evidence="2" type="ordered locus">Mvol_1187</name>
</gene>
<dbReference type="Pfam" id="PF04009">
    <property type="entry name" value="DUF356"/>
    <property type="match status" value="1"/>
</dbReference>